<keyword evidence="1" id="KW-1133">Transmembrane helix</keyword>
<organism evidence="2 3">
    <name type="scientific">Candidatus Woesebacteria bacterium RIFCSPHIGHO2_01_FULL_44_21</name>
    <dbReference type="NCBI Taxonomy" id="1802503"/>
    <lineage>
        <taxon>Bacteria</taxon>
        <taxon>Candidatus Woeseibacteriota</taxon>
    </lineage>
</organism>
<evidence type="ECO:0000256" key="1">
    <source>
        <dbReference type="SAM" id="Phobius"/>
    </source>
</evidence>
<dbReference type="EMBL" id="MGGP01000008">
    <property type="protein sequence ID" value="OGM33095.1"/>
    <property type="molecule type" value="Genomic_DNA"/>
</dbReference>
<feature type="transmembrane region" description="Helical" evidence="1">
    <location>
        <begin position="152"/>
        <end position="172"/>
    </location>
</feature>
<sequence length="221" mass="23975">MSRQEKEEEELRGLVGGSAIGAAASIPLGYMADTLGAVGFYPIEGLVRYIAGNSDTLGELAQTIKRKRQGKSTKVAWNYVRGELIGTLAGPILLIVFHTISPLLNWNLYGPIGVIIAGAFAHSDNLGGMVADFKRRAKSSGFKQGFQSFTKSYYMQGNAIFILISVSISFFVRTQGFEPRENFLAGIEGTLMGFSDSIGAGLYAILMYKLAKRRANQLKTS</sequence>
<name>A0A1F7Z2X5_9BACT</name>
<keyword evidence="1" id="KW-0812">Transmembrane</keyword>
<accession>A0A1F7Z2X5</accession>
<proteinExistence type="predicted"/>
<feature type="transmembrane region" description="Helical" evidence="1">
    <location>
        <begin position="75"/>
        <end position="97"/>
    </location>
</feature>
<reference evidence="2 3" key="1">
    <citation type="journal article" date="2016" name="Nat. Commun.">
        <title>Thousands of microbial genomes shed light on interconnected biogeochemical processes in an aquifer system.</title>
        <authorList>
            <person name="Anantharaman K."/>
            <person name="Brown C.T."/>
            <person name="Hug L.A."/>
            <person name="Sharon I."/>
            <person name="Castelle C.J."/>
            <person name="Probst A.J."/>
            <person name="Thomas B.C."/>
            <person name="Singh A."/>
            <person name="Wilkins M.J."/>
            <person name="Karaoz U."/>
            <person name="Brodie E.L."/>
            <person name="Williams K.H."/>
            <person name="Hubbard S.S."/>
            <person name="Banfield J.F."/>
        </authorList>
    </citation>
    <scope>NUCLEOTIDE SEQUENCE [LARGE SCALE GENOMIC DNA]</scope>
</reference>
<comment type="caution">
    <text evidence="2">The sequence shown here is derived from an EMBL/GenBank/DDBJ whole genome shotgun (WGS) entry which is preliminary data.</text>
</comment>
<gene>
    <name evidence="2" type="ORF">A2803_02040</name>
</gene>
<evidence type="ECO:0000313" key="2">
    <source>
        <dbReference type="EMBL" id="OGM33095.1"/>
    </source>
</evidence>
<keyword evidence="1" id="KW-0472">Membrane</keyword>
<feature type="transmembrane region" description="Helical" evidence="1">
    <location>
        <begin position="192"/>
        <end position="211"/>
    </location>
</feature>
<dbReference type="Proteomes" id="UP000178870">
    <property type="component" value="Unassembled WGS sequence"/>
</dbReference>
<feature type="transmembrane region" description="Helical" evidence="1">
    <location>
        <begin position="109"/>
        <end position="131"/>
    </location>
</feature>
<evidence type="ECO:0000313" key="3">
    <source>
        <dbReference type="Proteomes" id="UP000178870"/>
    </source>
</evidence>
<dbReference type="AlphaFoldDB" id="A0A1F7Z2X5"/>
<protein>
    <submittedName>
        <fullName evidence="2">Uncharacterized protein</fullName>
    </submittedName>
</protein>